<dbReference type="EMBL" id="JAODIR010000016">
    <property type="protein sequence ID" value="MDD2167858.1"/>
    <property type="molecule type" value="Genomic_DNA"/>
</dbReference>
<evidence type="ECO:0000313" key="1">
    <source>
        <dbReference type="EMBL" id="MDD2167858.1"/>
    </source>
</evidence>
<dbReference type="Proteomes" id="UP001148834">
    <property type="component" value="Unassembled WGS sequence"/>
</dbReference>
<evidence type="ECO:0000313" key="2">
    <source>
        <dbReference type="Proteomes" id="UP001148834"/>
    </source>
</evidence>
<protein>
    <submittedName>
        <fullName evidence="1">Tail protein X</fullName>
    </submittedName>
</protein>
<accession>A0A1T0ADV8</accession>
<dbReference type="Gene3D" id="3.10.350.10">
    <property type="entry name" value="LysM domain"/>
    <property type="match status" value="1"/>
</dbReference>
<dbReference type="InterPro" id="IPR008861">
    <property type="entry name" value="GpX-like"/>
</dbReference>
<proteinExistence type="predicted"/>
<dbReference type="RefSeq" id="WP_012621996.1">
    <property type="nucleotide sequence ID" value="NZ_CBCRUP010000014.1"/>
</dbReference>
<dbReference type="AlphaFoldDB" id="A0A1T0ADV8"/>
<reference evidence="1" key="1">
    <citation type="submission" date="2022-09" db="EMBL/GenBank/DDBJ databases">
        <title>Molecular characterization of Glaesserella parasuis strains circulating in commercial swine farms using whole-genome sequencing.</title>
        <authorList>
            <person name="Mugabi R."/>
            <person name="Clavijo M."/>
            <person name="Li G."/>
        </authorList>
    </citation>
    <scope>NUCLEOTIDE SEQUENCE</scope>
    <source>
        <strain evidence="1">0435-53</strain>
    </source>
</reference>
<sequence length="72" mass="8143">MSSVIEHQIKAGERWDLLAYRYYGDVGEISRLIDANPHIPFCEVLPMGQTLFVPVIAVKATSQADLPPWMQE</sequence>
<dbReference type="InterPro" id="IPR036779">
    <property type="entry name" value="LysM_dom_sf"/>
</dbReference>
<dbReference type="Pfam" id="PF05489">
    <property type="entry name" value="Phage_tail_X"/>
    <property type="match status" value="1"/>
</dbReference>
<name>A0A1T0ADV8_GLAPU</name>
<comment type="caution">
    <text evidence="1">The sequence shown here is derived from an EMBL/GenBank/DDBJ whole genome shotgun (WGS) entry which is preliminary data.</text>
</comment>
<dbReference type="KEGG" id="hpak:JT17_05720"/>
<gene>
    <name evidence="1" type="ORF">N5925_04390</name>
</gene>
<dbReference type="OMA" id="RWDSLAW"/>
<organism evidence="1 2">
    <name type="scientific">Glaesserella parasuis</name>
    <name type="common">Haemophilus parasuis</name>
    <dbReference type="NCBI Taxonomy" id="738"/>
    <lineage>
        <taxon>Bacteria</taxon>
        <taxon>Pseudomonadati</taxon>
        <taxon>Pseudomonadota</taxon>
        <taxon>Gammaproteobacteria</taxon>
        <taxon>Pasteurellales</taxon>
        <taxon>Pasteurellaceae</taxon>
        <taxon>Glaesserella</taxon>
    </lineage>
</organism>